<dbReference type="InterPro" id="IPR016181">
    <property type="entry name" value="Acyl_CoA_acyltransferase"/>
</dbReference>
<evidence type="ECO:0000313" key="2">
    <source>
        <dbReference type="EMBL" id="CZF85415.1"/>
    </source>
</evidence>
<dbReference type="CDD" id="cd04301">
    <property type="entry name" value="NAT_SF"/>
    <property type="match status" value="1"/>
</dbReference>
<feature type="domain" description="N-acetyltransferase" evidence="1">
    <location>
        <begin position="2"/>
        <end position="156"/>
    </location>
</feature>
<dbReference type="GO" id="GO:0016747">
    <property type="term" value="F:acyltransferase activity, transferring groups other than amino-acyl groups"/>
    <property type="evidence" value="ECO:0007669"/>
    <property type="project" value="InterPro"/>
</dbReference>
<protein>
    <recommendedName>
        <fullName evidence="1">N-acetyltransferase domain-containing protein</fullName>
    </recommendedName>
</protein>
<accession>A0A128FFZ6</accession>
<organism evidence="2 3">
    <name type="scientific">Grimontia marina</name>
    <dbReference type="NCBI Taxonomy" id="646534"/>
    <lineage>
        <taxon>Bacteria</taxon>
        <taxon>Pseudomonadati</taxon>
        <taxon>Pseudomonadota</taxon>
        <taxon>Gammaproteobacteria</taxon>
        <taxon>Vibrionales</taxon>
        <taxon>Vibrionaceae</taxon>
        <taxon>Grimontia</taxon>
    </lineage>
</organism>
<dbReference type="OrthoDB" id="8304386at2"/>
<proteinExistence type="predicted"/>
<dbReference type="Pfam" id="PF00583">
    <property type="entry name" value="Acetyltransf_1"/>
    <property type="match status" value="1"/>
</dbReference>
<dbReference type="Proteomes" id="UP000073601">
    <property type="component" value="Unassembled WGS sequence"/>
</dbReference>
<gene>
    <name evidence="2" type="ORF">GMA8713_03523</name>
</gene>
<evidence type="ECO:0000259" key="1">
    <source>
        <dbReference type="PROSITE" id="PS51186"/>
    </source>
</evidence>
<sequence>MTAIRKFKREDESDVLEIILVEEQVKFTASPEHFISDVDENIIRFLIVQDDLIVGYFKIDTAFNSEIVGTGNRGVGLRSFAIDRRYQRKGIGKKAVSLLADSIALEFPDVSWLYLTVNCKNAAAYQTYLKGGFEDTGSLYQGGPVGPQHVMRMRLHK</sequence>
<keyword evidence="3" id="KW-1185">Reference proteome</keyword>
<dbReference type="AlphaFoldDB" id="A0A128FFZ6"/>
<evidence type="ECO:0000313" key="3">
    <source>
        <dbReference type="Proteomes" id="UP000073601"/>
    </source>
</evidence>
<dbReference type="Gene3D" id="3.40.630.30">
    <property type="match status" value="1"/>
</dbReference>
<dbReference type="RefSeq" id="WP_062712689.1">
    <property type="nucleotide sequence ID" value="NZ_CAWRCI010000037.1"/>
</dbReference>
<dbReference type="InterPro" id="IPR000182">
    <property type="entry name" value="GNAT_dom"/>
</dbReference>
<dbReference type="EMBL" id="FIZY01000037">
    <property type="protein sequence ID" value="CZF85415.1"/>
    <property type="molecule type" value="Genomic_DNA"/>
</dbReference>
<reference evidence="3" key="1">
    <citation type="submission" date="2016-02" db="EMBL/GenBank/DDBJ databases">
        <authorList>
            <person name="Rodrigo-Torres Lidia"/>
            <person name="Arahal R.David."/>
        </authorList>
    </citation>
    <scope>NUCLEOTIDE SEQUENCE [LARGE SCALE GENOMIC DNA]</scope>
    <source>
        <strain evidence="3">CECT 8713</strain>
    </source>
</reference>
<name>A0A128FFZ6_9GAMM</name>
<dbReference type="PROSITE" id="PS51186">
    <property type="entry name" value="GNAT"/>
    <property type="match status" value="1"/>
</dbReference>
<dbReference type="SUPFAM" id="SSF55729">
    <property type="entry name" value="Acyl-CoA N-acyltransferases (Nat)"/>
    <property type="match status" value="1"/>
</dbReference>